<dbReference type="InterPro" id="IPR025302">
    <property type="entry name" value="DrrA1/2-like_C"/>
</dbReference>
<dbReference type="InterPro" id="IPR017871">
    <property type="entry name" value="ABC_transporter-like_CS"/>
</dbReference>
<dbReference type="GO" id="GO:0043215">
    <property type="term" value="P:daunorubicin transport"/>
    <property type="evidence" value="ECO:0007669"/>
    <property type="project" value="InterPro"/>
</dbReference>
<dbReference type="GO" id="GO:0016887">
    <property type="term" value="F:ATP hydrolysis activity"/>
    <property type="evidence" value="ECO:0007669"/>
    <property type="project" value="InterPro"/>
</dbReference>
<comment type="similarity">
    <text evidence="5">Belongs to the ABC transporter superfamily. Drug exporter-1 (DrugE1) (TC 3.A.1.105) family.</text>
</comment>
<keyword evidence="2" id="KW-0813">Transport</keyword>
<dbReference type="PROSITE" id="PS00211">
    <property type="entry name" value="ABC_TRANSPORTER_1"/>
    <property type="match status" value="1"/>
</dbReference>
<comment type="caution">
    <text evidence="7">The sequence shown here is derived from an EMBL/GenBank/DDBJ whole genome shotgun (WGS) entry which is preliminary data.</text>
</comment>
<reference evidence="7" key="1">
    <citation type="journal article" date="2014" name="Int. J. Syst. Evol. Microbiol.">
        <title>Complete genome sequence of Corynebacterium casei LMG S-19264T (=DSM 44701T), isolated from a smear-ripened cheese.</title>
        <authorList>
            <consortium name="US DOE Joint Genome Institute (JGI-PGF)"/>
            <person name="Walter F."/>
            <person name="Albersmeier A."/>
            <person name="Kalinowski J."/>
            <person name="Ruckert C."/>
        </authorList>
    </citation>
    <scope>NUCLEOTIDE SEQUENCE</scope>
    <source>
        <strain evidence="7">JCM 13583</strain>
    </source>
</reference>
<reference evidence="7" key="2">
    <citation type="submission" date="2022-09" db="EMBL/GenBank/DDBJ databases">
        <authorList>
            <person name="Sun Q."/>
            <person name="Ohkuma M."/>
        </authorList>
    </citation>
    <scope>NUCLEOTIDE SEQUENCE</scope>
    <source>
        <strain evidence="7">JCM 13583</strain>
    </source>
</reference>
<evidence type="ECO:0000256" key="3">
    <source>
        <dbReference type="ARBA" id="ARBA00022741"/>
    </source>
</evidence>
<dbReference type="SMART" id="SM00382">
    <property type="entry name" value="AAA"/>
    <property type="match status" value="1"/>
</dbReference>
<dbReference type="RefSeq" id="WP_188681773.1">
    <property type="nucleotide sequence ID" value="NZ_BMNY01000003.1"/>
</dbReference>
<dbReference type="GO" id="GO:0005524">
    <property type="term" value="F:ATP binding"/>
    <property type="evidence" value="ECO:0007669"/>
    <property type="project" value="UniProtKB-KW"/>
</dbReference>
<organism evidence="7 8">
    <name type="scientific">Thermogymnomonas acidicola</name>
    <dbReference type="NCBI Taxonomy" id="399579"/>
    <lineage>
        <taxon>Archaea</taxon>
        <taxon>Methanobacteriati</taxon>
        <taxon>Thermoplasmatota</taxon>
        <taxon>Thermoplasmata</taxon>
        <taxon>Thermoplasmatales</taxon>
        <taxon>Thermogymnomonas</taxon>
    </lineage>
</organism>
<dbReference type="GO" id="GO:0005886">
    <property type="term" value="C:plasma membrane"/>
    <property type="evidence" value="ECO:0007669"/>
    <property type="project" value="UniProtKB-SubCell"/>
</dbReference>
<dbReference type="InterPro" id="IPR027417">
    <property type="entry name" value="P-loop_NTPase"/>
</dbReference>
<evidence type="ECO:0000256" key="4">
    <source>
        <dbReference type="ARBA" id="ARBA00022840"/>
    </source>
</evidence>
<dbReference type="PROSITE" id="PS50893">
    <property type="entry name" value="ABC_TRANSPORTER_2"/>
    <property type="match status" value="1"/>
</dbReference>
<dbReference type="PANTHER" id="PTHR43582:SF2">
    <property type="entry name" value="LINEARMYCIN RESISTANCE ATP-BINDING PROTEIN LNRL"/>
    <property type="match status" value="1"/>
</dbReference>
<name>A0AA37BTU0_9ARCH</name>
<accession>A0AA37BTU0</accession>
<dbReference type="AlphaFoldDB" id="A0AA37BTU0"/>
<protein>
    <submittedName>
        <fullName evidence="7">Daunorubicin resistance protein DrrA family ABC transporter ATP-binding protein</fullName>
    </submittedName>
</protein>
<keyword evidence="8" id="KW-1185">Reference proteome</keyword>
<evidence type="ECO:0000313" key="8">
    <source>
        <dbReference type="Proteomes" id="UP000632195"/>
    </source>
</evidence>
<dbReference type="Pfam" id="PF00005">
    <property type="entry name" value="ABC_tran"/>
    <property type="match status" value="1"/>
</dbReference>
<sequence>MAIITTSDLTKVYGRDFVAVDHLNIEIEKGEVFGLLGPNGAGKTTTIKMLTTVLKPSGGTAVIDGHDIIRDSLAVRKVIGVVPQDLTTDEDLKGIENLMMVSRFYNVPEERARETIKELVRLVDLEGAMQRYVRQYSGGMRKRLELIAGLVHSPKVLFLDEPTLGLDVQTRSQMWKHIEEVRENLGVTIILTSHYLEEVDALSDRVAIIDHGKIIASGTPAELKASLRGDVITITVSSENDVEKMLEYRGATEVKDLGGNRVRLKVQSADREMASLMNYIVSSGISVTGINVQKPSLDQVFLEYTGREMKDEEPGDFRSMMMRMRRLRR</sequence>
<evidence type="ECO:0000256" key="5">
    <source>
        <dbReference type="ARBA" id="ARBA00049985"/>
    </source>
</evidence>
<evidence type="ECO:0000313" key="7">
    <source>
        <dbReference type="EMBL" id="GGM79073.1"/>
    </source>
</evidence>
<dbReference type="InterPro" id="IPR003593">
    <property type="entry name" value="AAA+_ATPase"/>
</dbReference>
<dbReference type="Pfam" id="PF13732">
    <property type="entry name" value="DrrA1-3_C"/>
    <property type="match status" value="1"/>
</dbReference>
<dbReference type="InterPro" id="IPR003439">
    <property type="entry name" value="ABC_transporter-like_ATP-bd"/>
</dbReference>
<evidence type="ECO:0000259" key="6">
    <source>
        <dbReference type="PROSITE" id="PS50893"/>
    </source>
</evidence>
<dbReference type="GO" id="GO:1900753">
    <property type="term" value="P:doxorubicin transport"/>
    <property type="evidence" value="ECO:0007669"/>
    <property type="project" value="InterPro"/>
</dbReference>
<feature type="domain" description="ABC transporter" evidence="6">
    <location>
        <begin position="4"/>
        <end position="236"/>
    </location>
</feature>
<keyword evidence="3" id="KW-0547">Nucleotide-binding</keyword>
<dbReference type="InterPro" id="IPR005894">
    <property type="entry name" value="DrrA"/>
</dbReference>
<dbReference type="Proteomes" id="UP000632195">
    <property type="component" value="Unassembled WGS sequence"/>
</dbReference>
<dbReference type="Gene3D" id="3.40.50.300">
    <property type="entry name" value="P-loop containing nucleotide triphosphate hydrolases"/>
    <property type="match status" value="1"/>
</dbReference>
<evidence type="ECO:0000256" key="2">
    <source>
        <dbReference type="ARBA" id="ARBA00022448"/>
    </source>
</evidence>
<comment type="subcellular location">
    <subcellularLocation>
        <location evidence="1">Cell membrane</location>
        <topology evidence="1">Peripheral membrane protein</topology>
        <orientation evidence="1">Cytoplasmic side</orientation>
    </subcellularLocation>
</comment>
<dbReference type="NCBIfam" id="TIGR01188">
    <property type="entry name" value="drrA"/>
    <property type="match status" value="1"/>
</dbReference>
<keyword evidence="4 7" id="KW-0067">ATP-binding</keyword>
<dbReference type="PANTHER" id="PTHR43582">
    <property type="entry name" value="LINEARMYCIN RESISTANCE ATP-BINDING PROTEIN LNRL"/>
    <property type="match status" value="1"/>
</dbReference>
<dbReference type="EMBL" id="BMNY01000003">
    <property type="protein sequence ID" value="GGM79073.1"/>
    <property type="molecule type" value="Genomic_DNA"/>
</dbReference>
<proteinExistence type="inferred from homology"/>
<dbReference type="SUPFAM" id="SSF52540">
    <property type="entry name" value="P-loop containing nucleoside triphosphate hydrolases"/>
    <property type="match status" value="1"/>
</dbReference>
<gene>
    <name evidence="7" type="ORF">GCM10007108_16570</name>
</gene>
<evidence type="ECO:0000256" key="1">
    <source>
        <dbReference type="ARBA" id="ARBA00004413"/>
    </source>
</evidence>